<dbReference type="InterPro" id="IPR004776">
    <property type="entry name" value="Mem_transp_PIN-like"/>
</dbReference>
<evidence type="ECO:0000256" key="1">
    <source>
        <dbReference type="ARBA" id="ARBA00004651"/>
    </source>
</evidence>
<feature type="transmembrane region" description="Helical" evidence="8">
    <location>
        <begin position="223"/>
        <end position="241"/>
    </location>
</feature>
<comment type="caution">
    <text evidence="9">The sequence shown here is derived from an EMBL/GenBank/DDBJ whole genome shotgun (WGS) entry which is preliminary data.</text>
</comment>
<evidence type="ECO:0000256" key="6">
    <source>
        <dbReference type="ARBA" id="ARBA00022989"/>
    </source>
</evidence>
<evidence type="ECO:0000256" key="4">
    <source>
        <dbReference type="ARBA" id="ARBA00022475"/>
    </source>
</evidence>
<protein>
    <submittedName>
        <fullName evidence="9">Permease</fullName>
    </submittedName>
</protein>
<feature type="transmembrane region" description="Helical" evidence="8">
    <location>
        <begin position="120"/>
        <end position="141"/>
    </location>
</feature>
<dbReference type="PANTHER" id="PTHR36838:SF1">
    <property type="entry name" value="SLR1864 PROTEIN"/>
    <property type="match status" value="1"/>
</dbReference>
<proteinExistence type="inferred from homology"/>
<evidence type="ECO:0000256" key="8">
    <source>
        <dbReference type="SAM" id="Phobius"/>
    </source>
</evidence>
<dbReference type="RefSeq" id="WP_307186862.1">
    <property type="nucleotide sequence ID" value="NZ_JAUTBA010000001.1"/>
</dbReference>
<keyword evidence="7 8" id="KW-0472">Membrane</keyword>
<feature type="transmembrane region" description="Helical" evidence="8">
    <location>
        <begin position="95"/>
        <end position="114"/>
    </location>
</feature>
<keyword evidence="4" id="KW-1003">Cell membrane</keyword>
<feature type="transmembrane region" description="Helical" evidence="8">
    <location>
        <begin position="279"/>
        <end position="303"/>
    </location>
</feature>
<evidence type="ECO:0000256" key="7">
    <source>
        <dbReference type="ARBA" id="ARBA00023136"/>
    </source>
</evidence>
<gene>
    <name evidence="9" type="ORF">QE382_003359</name>
</gene>
<keyword evidence="10" id="KW-1185">Reference proteome</keyword>
<accession>A0ABU0U8V3</accession>
<keyword evidence="5 8" id="KW-0812">Transmembrane</keyword>
<evidence type="ECO:0000256" key="2">
    <source>
        <dbReference type="ARBA" id="ARBA00010145"/>
    </source>
</evidence>
<feature type="transmembrane region" description="Helical" evidence="8">
    <location>
        <begin position="161"/>
        <end position="179"/>
    </location>
</feature>
<name>A0ABU0U8V3_9SPHI</name>
<keyword evidence="3" id="KW-0813">Transport</keyword>
<dbReference type="Gene3D" id="1.20.1530.20">
    <property type="match status" value="1"/>
</dbReference>
<sequence>MVNFIMIAFCIAAGMLLRRTNLIHSEAHKGINTWILYFALPAVSFKYIPKIVWSSQLLFPVFSTILVWAGSWLFMELYCKRKNYKQRSRSSLELAAGYSNTSFIGFPLIIAYFGETQLPIAIICDQTTFILLSTAGIINALKANLHEGETIDAKFMLRKLVSFPPLIGCTAALLLSQFFDLSVAEPFFDKLVATVGPLALFSIGLQLKFDGWKQQASQISTAITYKLILAPLLVCLFALLLGVKGSIARISIFEAAMPTLVTSGIIAEQYHLNTKLVNLVIGFSILAGLLTTLVWDFALRILFP</sequence>
<organism evidence="9 10">
    <name type="scientific">Sphingobacterium zeae</name>
    <dbReference type="NCBI Taxonomy" id="1776859"/>
    <lineage>
        <taxon>Bacteria</taxon>
        <taxon>Pseudomonadati</taxon>
        <taxon>Bacteroidota</taxon>
        <taxon>Sphingobacteriia</taxon>
        <taxon>Sphingobacteriales</taxon>
        <taxon>Sphingobacteriaceae</taxon>
        <taxon>Sphingobacterium</taxon>
    </lineage>
</organism>
<feature type="transmembrane region" description="Helical" evidence="8">
    <location>
        <begin position="51"/>
        <end position="74"/>
    </location>
</feature>
<dbReference type="PANTHER" id="PTHR36838">
    <property type="entry name" value="AUXIN EFFLUX CARRIER FAMILY PROTEIN"/>
    <property type="match status" value="1"/>
</dbReference>
<dbReference type="Pfam" id="PF03547">
    <property type="entry name" value="Mem_trans"/>
    <property type="match status" value="1"/>
</dbReference>
<evidence type="ECO:0000256" key="5">
    <source>
        <dbReference type="ARBA" id="ARBA00022692"/>
    </source>
</evidence>
<dbReference type="Proteomes" id="UP001244640">
    <property type="component" value="Unassembled WGS sequence"/>
</dbReference>
<evidence type="ECO:0000313" key="9">
    <source>
        <dbReference type="EMBL" id="MDQ1151375.1"/>
    </source>
</evidence>
<comment type="subcellular location">
    <subcellularLocation>
        <location evidence="1">Cell membrane</location>
        <topology evidence="1">Multi-pass membrane protein</topology>
    </subcellularLocation>
</comment>
<comment type="similarity">
    <text evidence="2">Belongs to the auxin efflux carrier (TC 2.A.69) family.</text>
</comment>
<dbReference type="InterPro" id="IPR038770">
    <property type="entry name" value="Na+/solute_symporter_sf"/>
</dbReference>
<dbReference type="EMBL" id="JAUTBA010000001">
    <property type="protein sequence ID" value="MDQ1151375.1"/>
    <property type="molecule type" value="Genomic_DNA"/>
</dbReference>
<evidence type="ECO:0000313" key="10">
    <source>
        <dbReference type="Proteomes" id="UP001244640"/>
    </source>
</evidence>
<reference evidence="9 10" key="1">
    <citation type="submission" date="2023-07" db="EMBL/GenBank/DDBJ databases">
        <title>Functional and genomic diversity of the sorghum phyllosphere microbiome.</title>
        <authorList>
            <person name="Shade A."/>
        </authorList>
    </citation>
    <scope>NUCLEOTIDE SEQUENCE [LARGE SCALE GENOMIC DNA]</scope>
    <source>
        <strain evidence="9 10">SORGH_AS_0892</strain>
    </source>
</reference>
<evidence type="ECO:0000256" key="3">
    <source>
        <dbReference type="ARBA" id="ARBA00022448"/>
    </source>
</evidence>
<keyword evidence="6 8" id="KW-1133">Transmembrane helix</keyword>